<proteinExistence type="predicted"/>
<dbReference type="Gene3D" id="1.25.40.20">
    <property type="entry name" value="Ankyrin repeat-containing domain"/>
    <property type="match status" value="1"/>
</dbReference>
<reference evidence="5" key="1">
    <citation type="journal article" date="2019" name="Environ. Microbiol.">
        <title>Fungal ecological strategies reflected in gene transcription - a case study of two litter decomposers.</title>
        <authorList>
            <person name="Barbi F."/>
            <person name="Kohler A."/>
            <person name="Barry K."/>
            <person name="Baskaran P."/>
            <person name="Daum C."/>
            <person name="Fauchery L."/>
            <person name="Ihrmark K."/>
            <person name="Kuo A."/>
            <person name="LaButti K."/>
            <person name="Lipzen A."/>
            <person name="Morin E."/>
            <person name="Grigoriev I.V."/>
            <person name="Henrissat B."/>
            <person name="Lindahl B."/>
            <person name="Martin F."/>
        </authorList>
    </citation>
    <scope>NUCLEOTIDE SEQUENCE</scope>
    <source>
        <strain evidence="5">JB14</strain>
    </source>
</reference>
<dbReference type="GO" id="GO:0085020">
    <property type="term" value="P:protein K6-linked ubiquitination"/>
    <property type="evidence" value="ECO:0007669"/>
    <property type="project" value="TreeGrafter"/>
</dbReference>
<organism evidence="5 6">
    <name type="scientific">Gymnopus androsaceus JB14</name>
    <dbReference type="NCBI Taxonomy" id="1447944"/>
    <lineage>
        <taxon>Eukaryota</taxon>
        <taxon>Fungi</taxon>
        <taxon>Dikarya</taxon>
        <taxon>Basidiomycota</taxon>
        <taxon>Agaricomycotina</taxon>
        <taxon>Agaricomycetes</taxon>
        <taxon>Agaricomycetidae</taxon>
        <taxon>Agaricales</taxon>
        <taxon>Marasmiineae</taxon>
        <taxon>Omphalotaceae</taxon>
        <taxon>Gymnopus</taxon>
    </lineage>
</organism>
<protein>
    <submittedName>
        <fullName evidence="5">Ankyrin</fullName>
    </submittedName>
</protein>
<dbReference type="SMART" id="SM00248">
    <property type="entry name" value="ANK"/>
    <property type="match status" value="2"/>
</dbReference>
<gene>
    <name evidence="5" type="ORF">BT96DRAFT_81427</name>
</gene>
<keyword evidence="2 3" id="KW-0040">ANK repeat</keyword>
<dbReference type="InterPro" id="IPR036770">
    <property type="entry name" value="Ankyrin_rpt-contain_sf"/>
</dbReference>
<accession>A0A6A4IFY7</accession>
<dbReference type="InterPro" id="IPR002110">
    <property type="entry name" value="Ankyrin_rpt"/>
</dbReference>
<evidence type="ECO:0000256" key="1">
    <source>
        <dbReference type="ARBA" id="ARBA00022737"/>
    </source>
</evidence>
<dbReference type="PROSITE" id="PS50297">
    <property type="entry name" value="ANK_REP_REGION"/>
    <property type="match status" value="1"/>
</dbReference>
<feature type="repeat" description="ANK" evidence="3">
    <location>
        <begin position="37"/>
        <end position="69"/>
    </location>
</feature>
<dbReference type="Pfam" id="PF12796">
    <property type="entry name" value="Ank_2"/>
    <property type="match status" value="1"/>
</dbReference>
<evidence type="ECO:0000256" key="4">
    <source>
        <dbReference type="SAM" id="MobiDB-lite"/>
    </source>
</evidence>
<dbReference type="SUPFAM" id="SSF48403">
    <property type="entry name" value="Ankyrin repeat"/>
    <property type="match status" value="1"/>
</dbReference>
<keyword evidence="6" id="KW-1185">Reference proteome</keyword>
<dbReference type="PANTHER" id="PTHR24171:SF8">
    <property type="entry name" value="BRCA1-ASSOCIATED RING DOMAIN PROTEIN 1"/>
    <property type="match status" value="1"/>
</dbReference>
<sequence>MAIQAQKNLWVAAGDGQLDRVQLIEQHSMSPNAPDPNTYTPMHAAASYGHIHILEYLISRGGDVNITDSDGDTPIYTVENIETAQYLLDKGAIIDRVNEEGLSPSAHLLEDFPEISAYLQSRSSLPAPTPQPSSDALSTSQYAQNAASEQLTASLLSSIQDLVDQGVDPESVDAELRRRVQDAVLNGLLDGYVLGSQTETDSTPSGAQTREAPSEPDQEGSESKRPRTED</sequence>
<dbReference type="PANTHER" id="PTHR24171">
    <property type="entry name" value="ANKYRIN REPEAT DOMAIN-CONTAINING PROTEIN 39-RELATED"/>
    <property type="match status" value="1"/>
</dbReference>
<evidence type="ECO:0000256" key="3">
    <source>
        <dbReference type="PROSITE-ProRule" id="PRU00023"/>
    </source>
</evidence>
<dbReference type="AlphaFoldDB" id="A0A6A4IFY7"/>
<evidence type="ECO:0000313" key="5">
    <source>
        <dbReference type="EMBL" id="KAE9407684.1"/>
    </source>
</evidence>
<feature type="compositionally biased region" description="Polar residues" evidence="4">
    <location>
        <begin position="195"/>
        <end position="208"/>
    </location>
</feature>
<dbReference type="GO" id="GO:0004842">
    <property type="term" value="F:ubiquitin-protein transferase activity"/>
    <property type="evidence" value="ECO:0007669"/>
    <property type="project" value="TreeGrafter"/>
</dbReference>
<keyword evidence="1" id="KW-0677">Repeat</keyword>
<feature type="region of interest" description="Disordered" evidence="4">
    <location>
        <begin position="192"/>
        <end position="230"/>
    </location>
</feature>
<dbReference type="PROSITE" id="PS50088">
    <property type="entry name" value="ANK_REPEAT"/>
    <property type="match status" value="1"/>
</dbReference>
<feature type="compositionally biased region" description="Basic and acidic residues" evidence="4">
    <location>
        <begin position="221"/>
        <end position="230"/>
    </location>
</feature>
<name>A0A6A4IFY7_9AGAR</name>
<evidence type="ECO:0000256" key="2">
    <source>
        <dbReference type="ARBA" id="ARBA00023043"/>
    </source>
</evidence>
<evidence type="ECO:0000313" key="6">
    <source>
        <dbReference type="Proteomes" id="UP000799118"/>
    </source>
</evidence>
<dbReference type="OrthoDB" id="19174at2759"/>
<dbReference type="EMBL" id="ML769394">
    <property type="protein sequence ID" value="KAE9407684.1"/>
    <property type="molecule type" value="Genomic_DNA"/>
</dbReference>
<dbReference type="Proteomes" id="UP000799118">
    <property type="component" value="Unassembled WGS sequence"/>
</dbReference>